<proteinExistence type="predicted"/>
<name>A0A1L9QUX5_9CYAN</name>
<gene>
    <name evidence="1" type="ORF">BI308_06235</name>
</gene>
<keyword evidence="2" id="KW-1185">Reference proteome</keyword>
<organism evidence="1 2">
    <name type="scientific">Roseofilum reptotaenium AO1-A</name>
    <dbReference type="NCBI Taxonomy" id="1925591"/>
    <lineage>
        <taxon>Bacteria</taxon>
        <taxon>Bacillati</taxon>
        <taxon>Cyanobacteriota</taxon>
        <taxon>Cyanophyceae</taxon>
        <taxon>Desertifilales</taxon>
        <taxon>Desertifilaceae</taxon>
        <taxon>Roseofilum</taxon>
    </lineage>
</organism>
<dbReference type="Proteomes" id="UP000183940">
    <property type="component" value="Unassembled WGS sequence"/>
</dbReference>
<evidence type="ECO:0000313" key="1">
    <source>
        <dbReference type="EMBL" id="OJJ26449.1"/>
    </source>
</evidence>
<dbReference type="AlphaFoldDB" id="A0A1L9QUX5"/>
<dbReference type="EMBL" id="MLAW01000007">
    <property type="protein sequence ID" value="OJJ26449.1"/>
    <property type="molecule type" value="Genomic_DNA"/>
</dbReference>
<sequence>MILIRDLVKQTLMTGYLSRTTEEQLRYLLQCTHYGIEDVQAFYQLQRGVLTGSVTQESRSALYSATR</sequence>
<reference evidence="1" key="1">
    <citation type="submission" date="2016-10" db="EMBL/GenBank/DDBJ databases">
        <title>CRISPR-Cas defence system in Roseofilum reptotaenium: evidence of a bacteriophage-cyanobacterium arms race in the coral black band disease.</title>
        <authorList>
            <person name="Buerger P."/>
            <person name="Wood-Charlson E.M."/>
            <person name="Weynberg K.D."/>
            <person name="Willis B."/>
            <person name="Van Oppen M.J."/>
        </authorList>
    </citation>
    <scope>NUCLEOTIDE SEQUENCE [LARGE SCALE GENOMIC DNA]</scope>
    <source>
        <strain evidence="1">AO1-A</strain>
    </source>
</reference>
<evidence type="ECO:0000313" key="2">
    <source>
        <dbReference type="Proteomes" id="UP000183940"/>
    </source>
</evidence>
<protein>
    <submittedName>
        <fullName evidence="1">Uncharacterized protein</fullName>
    </submittedName>
</protein>
<dbReference type="STRING" id="1925591.BI308_06235"/>
<accession>A0A1L9QUX5</accession>
<comment type="caution">
    <text evidence="1">The sequence shown here is derived from an EMBL/GenBank/DDBJ whole genome shotgun (WGS) entry which is preliminary data.</text>
</comment>